<keyword evidence="4 8" id="KW-0812">Transmembrane</keyword>
<dbReference type="PANTHER" id="PTHR32024">
    <property type="entry name" value="TRK SYSTEM POTASSIUM UPTAKE PROTEIN TRKG-RELATED"/>
    <property type="match status" value="1"/>
</dbReference>
<keyword evidence="5 8" id="KW-1133">Transmembrane helix</keyword>
<dbReference type="PANTHER" id="PTHR32024:SF1">
    <property type="entry name" value="KTR SYSTEM POTASSIUM UPTAKE PROTEIN B"/>
    <property type="match status" value="1"/>
</dbReference>
<feature type="transmembrane region" description="Helical" evidence="8">
    <location>
        <begin position="367"/>
        <end position="385"/>
    </location>
</feature>
<protein>
    <submittedName>
        <fullName evidence="10">Trk-type K+ transport system membrane component</fullName>
    </submittedName>
</protein>
<keyword evidence="7 8" id="KW-0472">Membrane</keyword>
<dbReference type="InterPro" id="IPR003445">
    <property type="entry name" value="Cat_transpt"/>
</dbReference>
<proteinExistence type="predicted"/>
<feature type="transmembrane region" description="Helical" evidence="8">
    <location>
        <begin position="184"/>
        <end position="209"/>
    </location>
</feature>
<evidence type="ECO:0000256" key="8">
    <source>
        <dbReference type="SAM" id="Phobius"/>
    </source>
</evidence>
<dbReference type="AlphaFoldDB" id="A0A1D4PMW9"/>
<dbReference type="EMBL" id="FMPI01000010">
    <property type="protein sequence ID" value="SCT02333.1"/>
    <property type="molecule type" value="Genomic_DNA"/>
</dbReference>
<dbReference type="Pfam" id="PF02386">
    <property type="entry name" value="TrkH"/>
    <property type="match status" value="1"/>
</dbReference>
<feature type="transmembrane region" description="Helical" evidence="8">
    <location>
        <begin position="221"/>
        <end position="240"/>
    </location>
</feature>
<accession>A0A1D4PMW9</accession>
<dbReference type="EMBL" id="FMPG01000010">
    <property type="protein sequence ID" value="SCT24307.1"/>
    <property type="molecule type" value="Genomic_DNA"/>
</dbReference>
<sequence length="434" mass="47662">MSILNKPLYFYLLLFITTTLIGSILLYLPVTGNRHLDFIDAFFTAASAFTVTGLVTVDVSSQFNWLGDLIIMLLIQIGGLGIVTVTLLTFILINKHISLKSRYLVMTMWNIDTPGGIIRLMLQFVLYSLVTEAIGTLCIALSFVPKYGLGKGLFLSIFTSISAFNNAGFALFKDNLMSTVSDPIITITVPLLIIMGGLGPLVFLDLAVSHKLAKLKLHSKIVLSTSLILIVVGTVIFFILENHNTLNHFSLLEKIGTSFFQSVTTRTAGFNSVDMGQITAPTSMIMMLLMFIGGAPVSSAGGIKVTSLVLTLLFIKSTLRNETHASIFKKSIPDRTLRIAVTISLSATIYVLSVSFILSMLNPHTPYTTVLFEVISAFGTVGLSMNFTTEYDTMTKIIIIVTMLIGKIGILTFIQLFITEKKELFYYAKDNVHL</sequence>
<feature type="transmembrane region" description="Helical" evidence="8">
    <location>
        <begin position="153"/>
        <end position="172"/>
    </location>
</feature>
<evidence type="ECO:0000256" key="6">
    <source>
        <dbReference type="ARBA" id="ARBA00023065"/>
    </source>
</evidence>
<evidence type="ECO:0000256" key="2">
    <source>
        <dbReference type="ARBA" id="ARBA00022448"/>
    </source>
</evidence>
<dbReference type="GO" id="GO:0008324">
    <property type="term" value="F:monoatomic cation transmembrane transporter activity"/>
    <property type="evidence" value="ECO:0007669"/>
    <property type="project" value="InterPro"/>
</dbReference>
<dbReference type="OrthoDB" id="9810952at2"/>
<evidence type="ECO:0000313" key="10">
    <source>
        <dbReference type="EMBL" id="SCT24307.1"/>
    </source>
</evidence>
<organism evidence="10 12">
    <name type="scientific">Staphylococcus caeli</name>
    <dbReference type="NCBI Taxonomy" id="2201815"/>
    <lineage>
        <taxon>Bacteria</taxon>
        <taxon>Bacillati</taxon>
        <taxon>Bacillota</taxon>
        <taxon>Bacilli</taxon>
        <taxon>Bacillales</taxon>
        <taxon>Staphylococcaceae</taxon>
        <taxon>Staphylococcus</taxon>
    </lineage>
</organism>
<keyword evidence="2" id="KW-0813">Transport</keyword>
<evidence type="ECO:0000313" key="11">
    <source>
        <dbReference type="Proteomes" id="UP000095412"/>
    </source>
</evidence>
<gene>
    <name evidence="10" type="primary">ktrB_2</name>
    <name evidence="10" type="ORF">SAMEA2297795_02073</name>
    <name evidence="9" type="ORF">SAMEA2297796_01594</name>
</gene>
<feature type="transmembrane region" description="Helical" evidence="8">
    <location>
        <begin position="285"/>
        <end position="315"/>
    </location>
</feature>
<dbReference type="Proteomes" id="UP000095412">
    <property type="component" value="Unassembled WGS sequence"/>
</dbReference>
<reference evidence="10 12" key="1">
    <citation type="submission" date="2016-09" db="EMBL/GenBank/DDBJ databases">
        <authorList>
            <consortium name="Pathogen Informatics"/>
        </authorList>
    </citation>
    <scope>NUCLEOTIDE SEQUENCE [LARGE SCALE GENOMIC DNA]</scope>
    <source>
        <strain evidence="10 12">82B</strain>
    </source>
</reference>
<feature type="transmembrane region" description="Helical" evidence="8">
    <location>
        <begin position="36"/>
        <end position="57"/>
    </location>
</feature>
<feature type="transmembrane region" description="Helical" evidence="8">
    <location>
        <begin position="397"/>
        <end position="418"/>
    </location>
</feature>
<evidence type="ECO:0000256" key="7">
    <source>
        <dbReference type="ARBA" id="ARBA00023136"/>
    </source>
</evidence>
<keyword evidence="6" id="KW-0406">Ion transport</keyword>
<evidence type="ECO:0000313" key="12">
    <source>
        <dbReference type="Proteomes" id="UP000095768"/>
    </source>
</evidence>
<name>A0A1D4PMW9_9STAP</name>
<dbReference type="GO" id="GO:0030001">
    <property type="term" value="P:metal ion transport"/>
    <property type="evidence" value="ECO:0007669"/>
    <property type="project" value="UniProtKB-ARBA"/>
</dbReference>
<evidence type="ECO:0000256" key="1">
    <source>
        <dbReference type="ARBA" id="ARBA00004651"/>
    </source>
</evidence>
<feature type="transmembrane region" description="Helical" evidence="8">
    <location>
        <begin position="69"/>
        <end position="97"/>
    </location>
</feature>
<evidence type="ECO:0000256" key="3">
    <source>
        <dbReference type="ARBA" id="ARBA00022475"/>
    </source>
</evidence>
<keyword evidence="11" id="KW-1185">Reference proteome</keyword>
<feature type="transmembrane region" description="Helical" evidence="8">
    <location>
        <begin position="117"/>
        <end position="141"/>
    </location>
</feature>
<keyword evidence="3" id="KW-1003">Cell membrane</keyword>
<reference evidence="9 11" key="2">
    <citation type="submission" date="2016-09" db="EMBL/GenBank/DDBJ databases">
        <authorList>
            <consortium name="Pathogen Informatics"/>
            <person name="Sun Q."/>
            <person name="Inoue M."/>
        </authorList>
    </citation>
    <scope>NUCLEOTIDE SEQUENCE [LARGE SCALE GENOMIC DNA]</scope>
    <source>
        <strain evidence="9 11">82C</strain>
    </source>
</reference>
<dbReference type="Proteomes" id="UP000095768">
    <property type="component" value="Unassembled WGS sequence"/>
</dbReference>
<dbReference type="GO" id="GO:0005886">
    <property type="term" value="C:plasma membrane"/>
    <property type="evidence" value="ECO:0007669"/>
    <property type="project" value="UniProtKB-SubCell"/>
</dbReference>
<feature type="transmembrane region" description="Helical" evidence="8">
    <location>
        <begin position="336"/>
        <end position="361"/>
    </location>
</feature>
<evidence type="ECO:0000256" key="5">
    <source>
        <dbReference type="ARBA" id="ARBA00022989"/>
    </source>
</evidence>
<comment type="subcellular location">
    <subcellularLocation>
        <location evidence="1">Cell membrane</location>
        <topology evidence="1">Multi-pass membrane protein</topology>
    </subcellularLocation>
</comment>
<feature type="transmembrane region" description="Helical" evidence="8">
    <location>
        <begin position="9"/>
        <end position="30"/>
    </location>
</feature>
<evidence type="ECO:0000256" key="4">
    <source>
        <dbReference type="ARBA" id="ARBA00022692"/>
    </source>
</evidence>
<dbReference type="RefSeq" id="WP_069995742.1">
    <property type="nucleotide sequence ID" value="NZ_FMPG01000010.1"/>
</dbReference>
<evidence type="ECO:0000313" key="9">
    <source>
        <dbReference type="EMBL" id="SCT02333.1"/>
    </source>
</evidence>